<feature type="transmembrane region" description="Helical" evidence="1">
    <location>
        <begin position="28"/>
        <end position="48"/>
    </location>
</feature>
<dbReference type="SUPFAM" id="SSF141571">
    <property type="entry name" value="Pentapeptide repeat-like"/>
    <property type="match status" value="1"/>
</dbReference>
<dbReference type="Proteomes" id="UP000186002">
    <property type="component" value="Unassembled WGS sequence"/>
</dbReference>
<keyword evidence="3" id="KW-1185">Reference proteome</keyword>
<keyword evidence="1" id="KW-0472">Membrane</keyword>
<dbReference type="Pfam" id="PF00805">
    <property type="entry name" value="Pentapeptide"/>
    <property type="match status" value="1"/>
</dbReference>
<evidence type="ECO:0000256" key="1">
    <source>
        <dbReference type="SAM" id="Phobius"/>
    </source>
</evidence>
<organism evidence="2 3">
    <name type="scientific">Roseibium suaedae</name>
    <dbReference type="NCBI Taxonomy" id="735517"/>
    <lineage>
        <taxon>Bacteria</taxon>
        <taxon>Pseudomonadati</taxon>
        <taxon>Pseudomonadota</taxon>
        <taxon>Alphaproteobacteria</taxon>
        <taxon>Hyphomicrobiales</taxon>
        <taxon>Stappiaceae</taxon>
        <taxon>Roseibium</taxon>
    </lineage>
</organism>
<dbReference type="AlphaFoldDB" id="A0A1M7PMV9"/>
<dbReference type="Gene3D" id="2.160.20.80">
    <property type="entry name" value="E3 ubiquitin-protein ligase SopA"/>
    <property type="match status" value="1"/>
</dbReference>
<keyword evidence="1" id="KW-1133">Transmembrane helix</keyword>
<proteinExistence type="predicted"/>
<dbReference type="InterPro" id="IPR001646">
    <property type="entry name" value="5peptide_repeat"/>
</dbReference>
<dbReference type="OrthoDB" id="7837851at2"/>
<reference evidence="2 3" key="1">
    <citation type="submission" date="2016-11" db="EMBL/GenBank/DDBJ databases">
        <authorList>
            <person name="Jaros S."/>
            <person name="Januszkiewicz K."/>
            <person name="Wedrychowicz H."/>
        </authorList>
    </citation>
    <scope>NUCLEOTIDE SEQUENCE [LARGE SCALE GENOMIC DNA]</scope>
    <source>
        <strain evidence="2 3">DSM 22153</strain>
    </source>
</reference>
<protein>
    <submittedName>
        <fullName evidence="2">Pentapeptide repeat-containing protein</fullName>
    </submittedName>
</protein>
<keyword evidence="1" id="KW-0812">Transmembrane</keyword>
<sequence>MRDAPSPDRARDKTLTGKPDSDFSARDALVAGIFLGCIGLGLMALIVANQNVEWTWQYWGEHTVNQDGITATRFDRSAISRNFFLGFLAVVGLGLAIWRSWLSYLQTRTGLRQAATAERGLIIDRYQKGALMLESEELTVRLAGVYALRDLALSDPDETYILVLDVLTGFVRERTQKDIIREDGILSDATPKAPPKARFAPDLQEAIDAVSHIRNKVSDAILIEREAQWSLRIINSNLRHINLSYKNLTNGVFAGSIFDKAFILCADFSNCRLVNASFWGATVIATDISGANLKDVTMSAHTTFKVWAYEDNLPQDVPEELRKAIPLRHRSEPWGDFVNRAIKEWPDANWETYLKSFPPISDKKFQKIE</sequence>
<name>A0A1M7PMV9_9HYPH</name>
<dbReference type="EMBL" id="FRBW01000009">
    <property type="protein sequence ID" value="SHN18424.1"/>
    <property type="molecule type" value="Genomic_DNA"/>
</dbReference>
<accession>A0A1M7PMV9</accession>
<feature type="transmembrane region" description="Helical" evidence="1">
    <location>
        <begin position="83"/>
        <end position="102"/>
    </location>
</feature>
<evidence type="ECO:0000313" key="3">
    <source>
        <dbReference type="Proteomes" id="UP000186002"/>
    </source>
</evidence>
<gene>
    <name evidence="2" type="ORF">SAMN05444272_4513</name>
</gene>
<dbReference type="STRING" id="735517.SAMN05444272_4513"/>
<evidence type="ECO:0000313" key="2">
    <source>
        <dbReference type="EMBL" id="SHN18424.1"/>
    </source>
</evidence>